<sequence>MTVQVVYDSTPRHLKSLFWSSVLFHKLPHLCKVLLEKY</sequence>
<reference evidence="1 2" key="1">
    <citation type="submission" date="2015-03" db="EMBL/GenBank/DDBJ databases">
        <title>Genomic characterization of Dehalococcoides mccartyi strain 11a5, an unusal plasmid-containing chloroethene dechlorinator.</title>
        <authorList>
            <person name="Zhao S."/>
            <person name="Ding C."/>
            <person name="He J."/>
        </authorList>
    </citation>
    <scope>NUCLEOTIDE SEQUENCE [LARGE SCALE GENOMIC DNA]</scope>
    <source>
        <strain evidence="1 2">11a5</strain>
    </source>
</reference>
<dbReference type="EMBL" id="CP011127">
    <property type="protein sequence ID" value="AMU86321.1"/>
    <property type="molecule type" value="Genomic_DNA"/>
</dbReference>
<organism evidence="1 2">
    <name type="scientific">Dehalococcoides mccartyi</name>
    <dbReference type="NCBI Taxonomy" id="61435"/>
    <lineage>
        <taxon>Bacteria</taxon>
        <taxon>Bacillati</taxon>
        <taxon>Chloroflexota</taxon>
        <taxon>Dehalococcoidia</taxon>
        <taxon>Dehalococcoidales</taxon>
        <taxon>Dehalococcoidaceae</taxon>
        <taxon>Dehalococcoides</taxon>
    </lineage>
</organism>
<gene>
    <name evidence="1" type="ORF">Dm11a5_0495</name>
</gene>
<accession>A0A142V9P1</accession>
<proteinExistence type="predicted"/>
<protein>
    <submittedName>
        <fullName evidence="1">Uncharacterized protein</fullName>
    </submittedName>
</protein>
<evidence type="ECO:0000313" key="2">
    <source>
        <dbReference type="Proteomes" id="UP000076394"/>
    </source>
</evidence>
<dbReference type="AlphaFoldDB" id="A0A142V9P1"/>
<name>A0A142V9P1_9CHLR</name>
<dbReference type="Proteomes" id="UP000076394">
    <property type="component" value="Chromosome"/>
</dbReference>
<dbReference type="PATRIC" id="fig|61435.8.peg.493"/>
<evidence type="ECO:0000313" key="1">
    <source>
        <dbReference type="EMBL" id="AMU86321.1"/>
    </source>
</evidence>